<organism evidence="2 3">
    <name type="scientific">Parasponia andersonii</name>
    <name type="common">Sponia andersonii</name>
    <dbReference type="NCBI Taxonomy" id="3476"/>
    <lineage>
        <taxon>Eukaryota</taxon>
        <taxon>Viridiplantae</taxon>
        <taxon>Streptophyta</taxon>
        <taxon>Embryophyta</taxon>
        <taxon>Tracheophyta</taxon>
        <taxon>Spermatophyta</taxon>
        <taxon>Magnoliopsida</taxon>
        <taxon>eudicotyledons</taxon>
        <taxon>Gunneridae</taxon>
        <taxon>Pentapetalae</taxon>
        <taxon>rosids</taxon>
        <taxon>fabids</taxon>
        <taxon>Rosales</taxon>
        <taxon>Cannabaceae</taxon>
        <taxon>Parasponia</taxon>
    </lineage>
</organism>
<evidence type="ECO:0000313" key="2">
    <source>
        <dbReference type="EMBL" id="PON33434.1"/>
    </source>
</evidence>
<evidence type="ECO:0000313" key="3">
    <source>
        <dbReference type="Proteomes" id="UP000237105"/>
    </source>
</evidence>
<accession>A0A2P5AA96</accession>
<protein>
    <submittedName>
        <fullName evidence="2">Uncharacterized protein</fullName>
    </submittedName>
</protein>
<dbReference type="OrthoDB" id="1744836at2759"/>
<keyword evidence="3" id="KW-1185">Reference proteome</keyword>
<dbReference type="PANTHER" id="PTHR47481:SF43">
    <property type="entry name" value="RETROTRANSPOSON COPIA-LIKE N-TERMINAL DOMAIN-CONTAINING PROTEIN"/>
    <property type="match status" value="1"/>
</dbReference>
<dbReference type="EMBL" id="JXTB01000730">
    <property type="protein sequence ID" value="PON33434.1"/>
    <property type="molecule type" value="Genomic_DNA"/>
</dbReference>
<comment type="caution">
    <text evidence="2">The sequence shown here is derived from an EMBL/GenBank/DDBJ whole genome shotgun (WGS) entry which is preliminary data.</text>
</comment>
<dbReference type="Proteomes" id="UP000237105">
    <property type="component" value="Unassembled WGS sequence"/>
</dbReference>
<feature type="non-terminal residue" evidence="2">
    <location>
        <position position="158"/>
    </location>
</feature>
<reference evidence="3" key="1">
    <citation type="submission" date="2016-06" db="EMBL/GenBank/DDBJ databases">
        <title>Parallel loss of symbiosis genes in relatives of nitrogen-fixing non-legume Parasponia.</title>
        <authorList>
            <person name="Van Velzen R."/>
            <person name="Holmer R."/>
            <person name="Bu F."/>
            <person name="Rutten L."/>
            <person name="Van Zeijl A."/>
            <person name="Liu W."/>
            <person name="Santuari L."/>
            <person name="Cao Q."/>
            <person name="Sharma T."/>
            <person name="Shen D."/>
            <person name="Roswanjaya Y."/>
            <person name="Wardhani T."/>
            <person name="Kalhor M.S."/>
            <person name="Jansen J."/>
            <person name="Van den Hoogen J."/>
            <person name="Gungor B."/>
            <person name="Hartog M."/>
            <person name="Hontelez J."/>
            <person name="Verver J."/>
            <person name="Yang W.-C."/>
            <person name="Schijlen E."/>
            <person name="Repin R."/>
            <person name="Schilthuizen M."/>
            <person name="Schranz E."/>
            <person name="Heidstra R."/>
            <person name="Miyata K."/>
            <person name="Fedorova E."/>
            <person name="Kohlen W."/>
            <person name="Bisseling T."/>
            <person name="Smit S."/>
            <person name="Geurts R."/>
        </authorList>
    </citation>
    <scope>NUCLEOTIDE SEQUENCE [LARGE SCALE GENOMIC DNA]</scope>
    <source>
        <strain evidence="3">cv. WU1-14</strain>
    </source>
</reference>
<dbReference type="AlphaFoldDB" id="A0A2P5AA96"/>
<gene>
    <name evidence="2" type="ORF">PanWU01x14_352830</name>
</gene>
<proteinExistence type="predicted"/>
<dbReference type="STRING" id="3476.A0A2P5AA96"/>
<dbReference type="Pfam" id="PF14223">
    <property type="entry name" value="Retrotran_gag_2"/>
    <property type="match status" value="1"/>
</dbReference>
<name>A0A2P5AA96_PARAD</name>
<evidence type="ECO:0000256" key="1">
    <source>
        <dbReference type="SAM" id="MobiDB-lite"/>
    </source>
</evidence>
<feature type="compositionally biased region" description="Polar residues" evidence="1">
    <location>
        <begin position="85"/>
        <end position="97"/>
    </location>
</feature>
<dbReference type="PANTHER" id="PTHR47481">
    <property type="match status" value="1"/>
</dbReference>
<feature type="region of interest" description="Disordered" evidence="1">
    <location>
        <begin position="82"/>
        <end position="107"/>
    </location>
</feature>
<sequence length="158" mass="17978">MRTTKSGSSVIEYMQNMKNIIDDIAMSGHPLSNEEDVAHVLNGLVDEFEQLSTVIRARDSLITFKELYDKLLDHEMLQKYESSKQRNSPITTQFTQKNKTKENQRIEDSHHIPSIKIIKVASHSQEIALTKIKVMVANTHLSNNHNNGVRIPLTINLG</sequence>